<dbReference type="InterPro" id="IPR050707">
    <property type="entry name" value="HTH_MetabolicPath_Reg"/>
</dbReference>
<dbReference type="InterPro" id="IPR029016">
    <property type="entry name" value="GAF-like_dom_sf"/>
</dbReference>
<keyword evidence="3" id="KW-0804">Transcription</keyword>
<evidence type="ECO:0000259" key="4">
    <source>
        <dbReference type="PROSITE" id="PS51077"/>
    </source>
</evidence>
<dbReference type="InterPro" id="IPR005471">
    <property type="entry name" value="Tscrpt_reg_IclR_N"/>
</dbReference>
<dbReference type="Gene3D" id="1.10.10.10">
    <property type="entry name" value="Winged helix-like DNA-binding domain superfamily/Winged helix DNA-binding domain"/>
    <property type="match status" value="1"/>
</dbReference>
<dbReference type="EMBL" id="BAABFO010000028">
    <property type="protein sequence ID" value="GAA4341281.1"/>
    <property type="molecule type" value="Genomic_DNA"/>
</dbReference>
<gene>
    <name evidence="6" type="ORF">GCM10023144_41810</name>
</gene>
<dbReference type="SUPFAM" id="SSF46785">
    <property type="entry name" value="Winged helix' DNA-binding domain"/>
    <property type="match status" value="1"/>
</dbReference>
<dbReference type="InterPro" id="IPR036388">
    <property type="entry name" value="WH-like_DNA-bd_sf"/>
</dbReference>
<dbReference type="PROSITE" id="PS51078">
    <property type="entry name" value="ICLR_ED"/>
    <property type="match status" value="1"/>
</dbReference>
<evidence type="ECO:0000259" key="5">
    <source>
        <dbReference type="PROSITE" id="PS51078"/>
    </source>
</evidence>
<dbReference type="SMART" id="SM00346">
    <property type="entry name" value="HTH_ICLR"/>
    <property type="match status" value="1"/>
</dbReference>
<dbReference type="Pfam" id="PF01614">
    <property type="entry name" value="IclR_C"/>
    <property type="match status" value="1"/>
</dbReference>
<evidence type="ECO:0000313" key="6">
    <source>
        <dbReference type="EMBL" id="GAA4341281.1"/>
    </source>
</evidence>
<dbReference type="Proteomes" id="UP001501671">
    <property type="component" value="Unassembled WGS sequence"/>
</dbReference>
<keyword evidence="2" id="KW-0238">DNA-binding</keyword>
<keyword evidence="1" id="KW-0805">Transcription regulation</keyword>
<dbReference type="RefSeq" id="WP_345251852.1">
    <property type="nucleotide sequence ID" value="NZ_BAABFO010000028.1"/>
</dbReference>
<dbReference type="PANTHER" id="PTHR30136:SF39">
    <property type="entry name" value="TRANSCRIPTIONAL REGULATORY PROTEIN"/>
    <property type="match status" value="1"/>
</dbReference>
<proteinExistence type="predicted"/>
<dbReference type="InterPro" id="IPR036390">
    <property type="entry name" value="WH_DNA-bd_sf"/>
</dbReference>
<dbReference type="PANTHER" id="PTHR30136">
    <property type="entry name" value="HELIX-TURN-HELIX TRANSCRIPTIONAL REGULATOR, ICLR FAMILY"/>
    <property type="match status" value="1"/>
</dbReference>
<feature type="domain" description="HTH iclR-type" evidence="4">
    <location>
        <begin position="20"/>
        <end position="83"/>
    </location>
</feature>
<dbReference type="Gene3D" id="3.30.450.40">
    <property type="match status" value="1"/>
</dbReference>
<protein>
    <submittedName>
        <fullName evidence="6">IclR family transcriptional regulator</fullName>
    </submittedName>
</protein>
<keyword evidence="7" id="KW-1185">Reference proteome</keyword>
<dbReference type="InterPro" id="IPR014757">
    <property type="entry name" value="Tscrpt_reg_IclR_C"/>
</dbReference>
<accession>A0ABP8HNA9</accession>
<reference evidence="7" key="1">
    <citation type="journal article" date="2019" name="Int. J. Syst. Evol. Microbiol.">
        <title>The Global Catalogue of Microorganisms (GCM) 10K type strain sequencing project: providing services to taxonomists for standard genome sequencing and annotation.</title>
        <authorList>
            <consortium name="The Broad Institute Genomics Platform"/>
            <consortium name="The Broad Institute Genome Sequencing Center for Infectious Disease"/>
            <person name="Wu L."/>
            <person name="Ma J."/>
        </authorList>
    </citation>
    <scope>NUCLEOTIDE SEQUENCE [LARGE SCALE GENOMIC DNA]</scope>
    <source>
        <strain evidence="7">JCM 17666</strain>
    </source>
</reference>
<dbReference type="Pfam" id="PF09339">
    <property type="entry name" value="HTH_IclR"/>
    <property type="match status" value="1"/>
</dbReference>
<evidence type="ECO:0000313" key="7">
    <source>
        <dbReference type="Proteomes" id="UP001501671"/>
    </source>
</evidence>
<sequence length="280" mass="30115">MKKRTEPATVAPAAERNGGTQVLERAFALLRTLSSRPRSGWKLTELSESCGLHHATTHRLLAALMREGMVTRDAVTRRYALGRLAFEFGIAACPQYDWRAACAPALDDLARVTGDTVFLNVRSGHESVCIDRREGSYPLKALTVEIGARRPLCVSAGGAAILGRLPPEEMQAALAASEKYMQRFDAPRAAAVQRMLTESRRLGYGYNREMIIPGVRAVGVAIAGADGWPQAALSIAAIASRLDGSRRTEIVELLRRHAGQLGQAIAAGTLPEGTPAFAGR</sequence>
<feature type="domain" description="IclR-ED" evidence="5">
    <location>
        <begin position="84"/>
        <end position="267"/>
    </location>
</feature>
<dbReference type="SUPFAM" id="SSF55781">
    <property type="entry name" value="GAF domain-like"/>
    <property type="match status" value="1"/>
</dbReference>
<evidence type="ECO:0000256" key="3">
    <source>
        <dbReference type="ARBA" id="ARBA00023163"/>
    </source>
</evidence>
<name>A0ABP8HNA9_9BURK</name>
<evidence type="ECO:0000256" key="2">
    <source>
        <dbReference type="ARBA" id="ARBA00023125"/>
    </source>
</evidence>
<dbReference type="PROSITE" id="PS51077">
    <property type="entry name" value="HTH_ICLR"/>
    <property type="match status" value="1"/>
</dbReference>
<organism evidence="6 7">
    <name type="scientific">Pigmentiphaga soli</name>
    <dbReference type="NCBI Taxonomy" id="1007095"/>
    <lineage>
        <taxon>Bacteria</taxon>
        <taxon>Pseudomonadati</taxon>
        <taxon>Pseudomonadota</taxon>
        <taxon>Betaproteobacteria</taxon>
        <taxon>Burkholderiales</taxon>
        <taxon>Alcaligenaceae</taxon>
        <taxon>Pigmentiphaga</taxon>
    </lineage>
</organism>
<evidence type="ECO:0000256" key="1">
    <source>
        <dbReference type="ARBA" id="ARBA00023015"/>
    </source>
</evidence>
<comment type="caution">
    <text evidence="6">The sequence shown here is derived from an EMBL/GenBank/DDBJ whole genome shotgun (WGS) entry which is preliminary data.</text>
</comment>